<name>A0A6H5FUK7_9HEMI</name>
<gene>
    <name evidence="2" type="ORF">NTEN_LOCUS150</name>
</gene>
<dbReference type="AlphaFoldDB" id="A0A6H5FUK7"/>
<evidence type="ECO:0000256" key="1">
    <source>
        <dbReference type="SAM" id="MobiDB-lite"/>
    </source>
</evidence>
<evidence type="ECO:0000313" key="3">
    <source>
        <dbReference type="Proteomes" id="UP000479000"/>
    </source>
</evidence>
<accession>A0A6H5FUK7</accession>
<keyword evidence="3" id="KW-1185">Reference proteome</keyword>
<dbReference type="Proteomes" id="UP000479000">
    <property type="component" value="Unassembled WGS sequence"/>
</dbReference>
<protein>
    <submittedName>
        <fullName evidence="2">Uncharacterized protein</fullName>
    </submittedName>
</protein>
<feature type="region of interest" description="Disordered" evidence="1">
    <location>
        <begin position="69"/>
        <end position="98"/>
    </location>
</feature>
<evidence type="ECO:0000313" key="2">
    <source>
        <dbReference type="EMBL" id="CAA9993163.1"/>
    </source>
</evidence>
<dbReference type="EMBL" id="CADCXU010000216">
    <property type="protein sequence ID" value="CAA9993163.1"/>
    <property type="molecule type" value="Genomic_DNA"/>
</dbReference>
<sequence>MFTFQMPRTSERQRGISIAQISIDASDETTLDLPESSRYRLAFFNFGILSKIDPPVGLVGYDAERIDSRHHDEGTAAENQGENAKIPARHCNDAGSGQRRQRCPQIAVFVHRSI</sequence>
<reference evidence="2 3" key="1">
    <citation type="submission" date="2020-02" db="EMBL/GenBank/DDBJ databases">
        <authorList>
            <person name="Ferguson B K."/>
        </authorList>
    </citation>
    <scope>NUCLEOTIDE SEQUENCE [LARGE SCALE GENOMIC DNA]</scope>
</reference>
<organism evidence="2 3">
    <name type="scientific">Nesidiocoris tenuis</name>
    <dbReference type="NCBI Taxonomy" id="355587"/>
    <lineage>
        <taxon>Eukaryota</taxon>
        <taxon>Metazoa</taxon>
        <taxon>Ecdysozoa</taxon>
        <taxon>Arthropoda</taxon>
        <taxon>Hexapoda</taxon>
        <taxon>Insecta</taxon>
        <taxon>Pterygota</taxon>
        <taxon>Neoptera</taxon>
        <taxon>Paraneoptera</taxon>
        <taxon>Hemiptera</taxon>
        <taxon>Heteroptera</taxon>
        <taxon>Panheteroptera</taxon>
        <taxon>Cimicomorpha</taxon>
        <taxon>Miridae</taxon>
        <taxon>Dicyphina</taxon>
        <taxon>Nesidiocoris</taxon>
    </lineage>
</organism>
<proteinExistence type="predicted"/>